<organism evidence="1 2">
    <name type="scientific">Pluteus cervinus</name>
    <dbReference type="NCBI Taxonomy" id="181527"/>
    <lineage>
        <taxon>Eukaryota</taxon>
        <taxon>Fungi</taxon>
        <taxon>Dikarya</taxon>
        <taxon>Basidiomycota</taxon>
        <taxon>Agaricomycotina</taxon>
        <taxon>Agaricomycetes</taxon>
        <taxon>Agaricomycetidae</taxon>
        <taxon>Agaricales</taxon>
        <taxon>Pluteineae</taxon>
        <taxon>Pluteaceae</taxon>
        <taxon>Pluteus</taxon>
    </lineage>
</organism>
<sequence>WMSILEVAHTLECPSVRKLAINQITSLASAVDKVVLGHKYDVAEWVTEGYIELCQRKASLSSEEGHRLGVDDVVHISNIR</sequence>
<dbReference type="Proteomes" id="UP000308600">
    <property type="component" value="Unassembled WGS sequence"/>
</dbReference>
<evidence type="ECO:0000313" key="1">
    <source>
        <dbReference type="EMBL" id="TFK67236.1"/>
    </source>
</evidence>
<gene>
    <name evidence="1" type="ORF">BDN72DRAFT_749884</name>
</gene>
<dbReference type="EMBL" id="ML208381">
    <property type="protein sequence ID" value="TFK67236.1"/>
    <property type="molecule type" value="Genomic_DNA"/>
</dbReference>
<reference evidence="1 2" key="1">
    <citation type="journal article" date="2019" name="Nat. Ecol. Evol.">
        <title>Megaphylogeny resolves global patterns of mushroom evolution.</title>
        <authorList>
            <person name="Varga T."/>
            <person name="Krizsan K."/>
            <person name="Foldi C."/>
            <person name="Dima B."/>
            <person name="Sanchez-Garcia M."/>
            <person name="Sanchez-Ramirez S."/>
            <person name="Szollosi G.J."/>
            <person name="Szarkandi J.G."/>
            <person name="Papp V."/>
            <person name="Albert L."/>
            <person name="Andreopoulos W."/>
            <person name="Angelini C."/>
            <person name="Antonin V."/>
            <person name="Barry K.W."/>
            <person name="Bougher N.L."/>
            <person name="Buchanan P."/>
            <person name="Buyck B."/>
            <person name="Bense V."/>
            <person name="Catcheside P."/>
            <person name="Chovatia M."/>
            <person name="Cooper J."/>
            <person name="Damon W."/>
            <person name="Desjardin D."/>
            <person name="Finy P."/>
            <person name="Geml J."/>
            <person name="Haridas S."/>
            <person name="Hughes K."/>
            <person name="Justo A."/>
            <person name="Karasinski D."/>
            <person name="Kautmanova I."/>
            <person name="Kiss B."/>
            <person name="Kocsube S."/>
            <person name="Kotiranta H."/>
            <person name="LaButti K.M."/>
            <person name="Lechner B.E."/>
            <person name="Liimatainen K."/>
            <person name="Lipzen A."/>
            <person name="Lukacs Z."/>
            <person name="Mihaltcheva S."/>
            <person name="Morgado L.N."/>
            <person name="Niskanen T."/>
            <person name="Noordeloos M.E."/>
            <person name="Ohm R.A."/>
            <person name="Ortiz-Santana B."/>
            <person name="Ovrebo C."/>
            <person name="Racz N."/>
            <person name="Riley R."/>
            <person name="Savchenko A."/>
            <person name="Shiryaev A."/>
            <person name="Soop K."/>
            <person name="Spirin V."/>
            <person name="Szebenyi C."/>
            <person name="Tomsovsky M."/>
            <person name="Tulloss R.E."/>
            <person name="Uehling J."/>
            <person name="Grigoriev I.V."/>
            <person name="Vagvolgyi C."/>
            <person name="Papp T."/>
            <person name="Martin F.M."/>
            <person name="Miettinen O."/>
            <person name="Hibbett D.S."/>
            <person name="Nagy L.G."/>
        </authorList>
    </citation>
    <scope>NUCLEOTIDE SEQUENCE [LARGE SCALE GENOMIC DNA]</scope>
    <source>
        <strain evidence="1 2">NL-1719</strain>
    </source>
</reference>
<proteinExistence type="predicted"/>
<name>A0ACD3ANF0_9AGAR</name>
<feature type="non-terminal residue" evidence="1">
    <location>
        <position position="1"/>
    </location>
</feature>
<accession>A0ACD3ANF0</accession>
<protein>
    <submittedName>
        <fullName evidence="1">Uncharacterized protein</fullName>
    </submittedName>
</protein>
<feature type="non-terminal residue" evidence="1">
    <location>
        <position position="80"/>
    </location>
</feature>
<evidence type="ECO:0000313" key="2">
    <source>
        <dbReference type="Proteomes" id="UP000308600"/>
    </source>
</evidence>
<keyword evidence="2" id="KW-1185">Reference proteome</keyword>